<evidence type="ECO:0000256" key="1">
    <source>
        <dbReference type="ARBA" id="ARBA00022729"/>
    </source>
</evidence>
<dbReference type="InterPro" id="IPR029050">
    <property type="entry name" value="Immunoprotect_excell_Ig-like"/>
</dbReference>
<keyword evidence="1 3" id="KW-0732">Signal</keyword>
<dbReference type="RefSeq" id="WP_244385762.1">
    <property type="nucleotide sequence ID" value="NZ_AP025564.1"/>
</dbReference>
<accession>A0ABM7WJJ7</accession>
<evidence type="ECO:0000313" key="5">
    <source>
        <dbReference type="Proteomes" id="UP001320544"/>
    </source>
</evidence>
<proteinExistence type="predicted"/>
<protein>
    <recommendedName>
        <fullName evidence="6">DUF4352 domain-containing protein</fullName>
    </recommendedName>
</protein>
<organism evidence="4 5">
    <name type="scientific">Raoultibacter timonensis</name>
    <dbReference type="NCBI Taxonomy" id="1907662"/>
    <lineage>
        <taxon>Bacteria</taxon>
        <taxon>Bacillati</taxon>
        <taxon>Actinomycetota</taxon>
        <taxon>Coriobacteriia</taxon>
        <taxon>Eggerthellales</taxon>
        <taxon>Eggerthellaceae</taxon>
        <taxon>Raoultibacter</taxon>
    </lineage>
</organism>
<dbReference type="PROSITE" id="PS51257">
    <property type="entry name" value="PROKAR_LIPOPROTEIN"/>
    <property type="match status" value="1"/>
</dbReference>
<dbReference type="Gene3D" id="2.60.40.1240">
    <property type="match status" value="1"/>
</dbReference>
<dbReference type="Proteomes" id="UP001320544">
    <property type="component" value="Chromosome"/>
</dbReference>
<feature type="chain" id="PRO_5047041039" description="DUF4352 domain-containing protein" evidence="3">
    <location>
        <begin position="23"/>
        <end position="184"/>
    </location>
</feature>
<feature type="compositionally biased region" description="Low complexity" evidence="2">
    <location>
        <begin position="35"/>
        <end position="54"/>
    </location>
</feature>
<reference evidence="4 5" key="1">
    <citation type="submission" date="2022-01" db="EMBL/GenBank/DDBJ databases">
        <title>Novel bile acid biosynthetic pathways are enriched in the microbiome of centenarians.</title>
        <authorList>
            <person name="Sato Y."/>
            <person name="Atarashi K."/>
            <person name="Plichta R.D."/>
            <person name="Arai Y."/>
            <person name="Sasajima S."/>
            <person name="Kearney M.S."/>
            <person name="Suda W."/>
            <person name="Takeshita K."/>
            <person name="Sasaki T."/>
            <person name="Okamoto S."/>
            <person name="Skelly N.A."/>
            <person name="Okamura Y."/>
            <person name="Vlamakis H."/>
            <person name="Li Y."/>
            <person name="Tanoue T."/>
            <person name="Takei H."/>
            <person name="Nittono H."/>
            <person name="Narushima S."/>
            <person name="Irie J."/>
            <person name="Itoh H."/>
            <person name="Moriya K."/>
            <person name="Sugiura Y."/>
            <person name="Suematsu M."/>
            <person name="Moritoki N."/>
            <person name="Shibata S."/>
            <person name="Littman R.D."/>
            <person name="Fischbach A.M."/>
            <person name="Uwamino Y."/>
            <person name="Inoue T."/>
            <person name="Honda A."/>
            <person name="Hattori M."/>
            <person name="Murai T."/>
            <person name="Xavier J.R."/>
            <person name="Hirose N."/>
            <person name="Honda K."/>
        </authorList>
    </citation>
    <scope>NUCLEOTIDE SEQUENCE [LARGE SCALE GENOMIC DNA]</scope>
    <source>
        <strain evidence="4 5">CE91-St30</strain>
    </source>
</reference>
<evidence type="ECO:0000256" key="2">
    <source>
        <dbReference type="SAM" id="MobiDB-lite"/>
    </source>
</evidence>
<evidence type="ECO:0008006" key="6">
    <source>
        <dbReference type="Google" id="ProtNLM"/>
    </source>
</evidence>
<name>A0ABM7WJJ7_9ACTN</name>
<keyword evidence="5" id="KW-1185">Reference proteome</keyword>
<sequence>MKAKSKLIALCATVCITALALAGCSSSGDKEPADGDANSSGSSAPKSEPVAEPEAPAEITFDVPFEFDGLTITFGSDVQAATLENQFSDLDGTTVAAIPISVTNNSDETKGLNMFYYKAFGPSGTELDDVSSYFMEADIAFAGDARPGATIEATLDIPYEGSGDYYIAFDNFKEKIEVKLPISL</sequence>
<feature type="signal peptide" evidence="3">
    <location>
        <begin position="1"/>
        <end position="22"/>
    </location>
</feature>
<gene>
    <name evidence="4" type="ORF">CE91St30_17950</name>
</gene>
<evidence type="ECO:0000256" key="3">
    <source>
        <dbReference type="SAM" id="SignalP"/>
    </source>
</evidence>
<evidence type="ECO:0000313" key="4">
    <source>
        <dbReference type="EMBL" id="BDE96462.1"/>
    </source>
</evidence>
<dbReference type="EMBL" id="AP025564">
    <property type="protein sequence ID" value="BDE96462.1"/>
    <property type="molecule type" value="Genomic_DNA"/>
</dbReference>
<feature type="region of interest" description="Disordered" evidence="2">
    <location>
        <begin position="26"/>
        <end position="54"/>
    </location>
</feature>